<dbReference type="GO" id="GO:0016462">
    <property type="term" value="F:pyrophosphatase activity"/>
    <property type="evidence" value="ECO:0007669"/>
    <property type="project" value="InterPro"/>
</dbReference>
<reference evidence="6 7" key="1">
    <citation type="journal article" date="2012" name="J. Bacteriol.">
        <title>Genome sequence of Rhizobium grahamii CCGE502, a broad-host-range symbiont with low nodulation competitiveness in Phaseolus vulgaris.</title>
        <authorList>
            <person name="Althabegoiti M.J."/>
            <person name="Lozano L."/>
            <person name="Torres-Tejerizo G."/>
            <person name="Ormeno-Orrillo E."/>
            <person name="Rogel M.A."/>
            <person name="Gonzalez V."/>
            <person name="Martinez-Romero E."/>
        </authorList>
    </citation>
    <scope>NUCLEOTIDE SEQUENCE [LARGE SCALE GENOMIC DNA]</scope>
    <source>
        <strain evidence="6 7">CCGE 502</strain>
    </source>
</reference>
<proteinExistence type="predicted"/>
<gene>
    <name evidence="6" type="ORF">RGCCGE502_17780</name>
</gene>
<sequence>MLEHTPEFQSVLRHRLPDIPQAGAVCLRRTGQDVEILLVGSKRNGRWGLPKGHIEGSETTYAAAEREAFEEAGIRGKVSVRPFGDFTYFKGADMQRYKVTSHILHVTSVADTFPEYKTRETRWFLINDAAIEAGQPGLRALLKRLLLEASTSGNLSRAMTDFEVAPIWYDP</sequence>
<dbReference type="PROSITE" id="PS00893">
    <property type="entry name" value="NUDIX_BOX"/>
    <property type="match status" value="1"/>
</dbReference>
<protein>
    <submittedName>
        <fullName evidence="6">MutT/NUDIX family NTP pyrophosphohydrolase</fullName>
    </submittedName>
</protein>
<dbReference type="PROSITE" id="PS51462">
    <property type="entry name" value="NUDIX"/>
    <property type="match status" value="1"/>
</dbReference>
<dbReference type="Gene3D" id="3.90.79.10">
    <property type="entry name" value="Nucleoside Triphosphate Pyrophosphohydrolase"/>
    <property type="match status" value="1"/>
</dbReference>
<evidence type="ECO:0000313" key="6">
    <source>
        <dbReference type="EMBL" id="EPE96808.1"/>
    </source>
</evidence>
<dbReference type="GO" id="GO:0046872">
    <property type="term" value="F:metal ion binding"/>
    <property type="evidence" value="ECO:0007669"/>
    <property type="project" value="UniProtKB-KW"/>
</dbReference>
<keyword evidence="4" id="KW-0460">Magnesium</keyword>
<evidence type="ECO:0000256" key="1">
    <source>
        <dbReference type="ARBA" id="ARBA00001946"/>
    </source>
</evidence>
<dbReference type="Pfam" id="PF00293">
    <property type="entry name" value="NUDIX"/>
    <property type="match status" value="1"/>
</dbReference>
<dbReference type="GO" id="GO:0005737">
    <property type="term" value="C:cytoplasm"/>
    <property type="evidence" value="ECO:0007669"/>
    <property type="project" value="TreeGrafter"/>
</dbReference>
<dbReference type="STRING" id="990285.RGCCGE502_17780"/>
<keyword evidence="2" id="KW-0479">Metal-binding</keyword>
<dbReference type="SUPFAM" id="SSF55811">
    <property type="entry name" value="Nudix"/>
    <property type="match status" value="1"/>
</dbReference>
<dbReference type="CDD" id="cd04666">
    <property type="entry name" value="NUDIX_DIPP2_like_Nudt4"/>
    <property type="match status" value="1"/>
</dbReference>
<evidence type="ECO:0000313" key="7">
    <source>
        <dbReference type="Proteomes" id="UP000014411"/>
    </source>
</evidence>
<dbReference type="eggNOG" id="COG0494">
    <property type="taxonomic scope" value="Bacteria"/>
</dbReference>
<feature type="domain" description="Nudix hydrolase" evidence="5">
    <location>
        <begin position="17"/>
        <end position="147"/>
    </location>
</feature>
<dbReference type="Proteomes" id="UP000014411">
    <property type="component" value="Unassembled WGS sequence"/>
</dbReference>
<dbReference type="PANTHER" id="PTHR12629">
    <property type="entry name" value="DIPHOSPHOINOSITOL POLYPHOSPHATE PHOSPHOHYDROLASE"/>
    <property type="match status" value="1"/>
</dbReference>
<dbReference type="InterPro" id="IPR015797">
    <property type="entry name" value="NUDIX_hydrolase-like_dom_sf"/>
</dbReference>
<evidence type="ECO:0000256" key="2">
    <source>
        <dbReference type="ARBA" id="ARBA00022723"/>
    </source>
</evidence>
<dbReference type="RefSeq" id="WP_016555541.1">
    <property type="nucleotide sequence ID" value="NZ_AEYE02000021.1"/>
</dbReference>
<evidence type="ECO:0000256" key="3">
    <source>
        <dbReference type="ARBA" id="ARBA00022801"/>
    </source>
</evidence>
<organism evidence="6 7">
    <name type="scientific">Rhizobium grahamii CCGE 502</name>
    <dbReference type="NCBI Taxonomy" id="990285"/>
    <lineage>
        <taxon>Bacteria</taxon>
        <taxon>Pseudomonadati</taxon>
        <taxon>Pseudomonadota</taxon>
        <taxon>Alphaproteobacteria</taxon>
        <taxon>Hyphomicrobiales</taxon>
        <taxon>Rhizobiaceae</taxon>
        <taxon>Rhizobium/Agrobacterium group</taxon>
        <taxon>Rhizobium</taxon>
    </lineage>
</organism>
<dbReference type="PANTHER" id="PTHR12629:SF0">
    <property type="entry name" value="DIPHOSPHOINOSITOL-POLYPHOSPHATE DIPHOSPHATASE"/>
    <property type="match status" value="1"/>
</dbReference>
<dbReference type="HOGENOM" id="CLU_037162_8_2_5"/>
<name>S3IC66_9HYPH</name>
<dbReference type="AlphaFoldDB" id="S3IC66"/>
<comment type="caution">
    <text evidence="6">The sequence shown here is derived from an EMBL/GenBank/DDBJ whole genome shotgun (WGS) entry which is preliminary data.</text>
</comment>
<keyword evidence="7" id="KW-1185">Reference proteome</keyword>
<keyword evidence="3 6" id="KW-0378">Hydrolase</keyword>
<dbReference type="EMBL" id="AEYE02000021">
    <property type="protein sequence ID" value="EPE96808.1"/>
    <property type="molecule type" value="Genomic_DNA"/>
</dbReference>
<accession>S3IC66</accession>
<comment type="cofactor">
    <cofactor evidence="1">
        <name>Mg(2+)</name>
        <dbReference type="ChEBI" id="CHEBI:18420"/>
    </cofactor>
</comment>
<dbReference type="InterPro" id="IPR000086">
    <property type="entry name" value="NUDIX_hydrolase_dom"/>
</dbReference>
<evidence type="ECO:0000256" key="4">
    <source>
        <dbReference type="ARBA" id="ARBA00022842"/>
    </source>
</evidence>
<dbReference type="InterPro" id="IPR047198">
    <property type="entry name" value="DDP-like_NUDIX"/>
</dbReference>
<evidence type="ECO:0000259" key="5">
    <source>
        <dbReference type="PROSITE" id="PS51462"/>
    </source>
</evidence>
<dbReference type="InterPro" id="IPR020084">
    <property type="entry name" value="NUDIX_hydrolase_CS"/>
</dbReference>